<evidence type="ECO:0000313" key="1">
    <source>
        <dbReference type="EMBL" id="KAK3680964.1"/>
    </source>
</evidence>
<sequence>MQPATVRFLVKSKIILFVTFGSVTYGYSASIIATTLGQPSFLSYFELDTRPDAANITGAMNGLFQAGGLFGTLSCIWTADFFGRRMALCINAVITVIGGALQAGSVSNSMFIVMRFVTGWGIGALVTLVPLYQSEISPPKIRGLLVGMHGVLICVGYTSASWVGVAFYFVNASGAQWRIPLAIQCIFPLVLAGGVMFLPESPRWLIDHDRVEEAFKAFHATHAESSTDKSSEIEFEKLRQQIRMEENEPKAFKDLWLRPSLRKRCIVGFLTLFAGQGSATLVINNYGPSLYASLGYSTVMQLILQGAWISVCPFGNLFNSLVVDRTGRTRLLAAGLAGCVIALIGECVTVSIFQKTGDKKIAAAAVFFLFLHIGFFSTTTDATSYIYAAEIFPTPLRAKGLAISVSGLFSATIAFLMAAPVAFEQIGWKYYILFIVITTIMVVVILLYFPETKQRSLEDIGVLFGDPPHIPHVEEDEKGGVVHVEAKSADV</sequence>
<proteinExistence type="predicted"/>
<keyword evidence="2" id="KW-1185">Reference proteome</keyword>
<evidence type="ECO:0000313" key="2">
    <source>
        <dbReference type="Proteomes" id="UP001281147"/>
    </source>
</evidence>
<dbReference type="EMBL" id="JAUTXU010000414">
    <property type="protein sequence ID" value="KAK3680964.1"/>
    <property type="molecule type" value="Genomic_DNA"/>
</dbReference>
<accession>A0ACC3M9Y2</accession>
<name>A0ACC3M9Y2_9PEZI</name>
<comment type="caution">
    <text evidence="1">The sequence shown here is derived from an EMBL/GenBank/DDBJ whole genome shotgun (WGS) entry which is preliminary data.</text>
</comment>
<gene>
    <name evidence="1" type="ORF">LTR37_020992</name>
</gene>
<organism evidence="1 2">
    <name type="scientific">Vermiconidia calcicola</name>
    <dbReference type="NCBI Taxonomy" id="1690605"/>
    <lineage>
        <taxon>Eukaryota</taxon>
        <taxon>Fungi</taxon>
        <taxon>Dikarya</taxon>
        <taxon>Ascomycota</taxon>
        <taxon>Pezizomycotina</taxon>
        <taxon>Dothideomycetes</taxon>
        <taxon>Dothideomycetidae</taxon>
        <taxon>Mycosphaerellales</taxon>
        <taxon>Extremaceae</taxon>
        <taxon>Vermiconidia</taxon>
    </lineage>
</organism>
<reference evidence="1" key="1">
    <citation type="submission" date="2023-07" db="EMBL/GenBank/DDBJ databases">
        <title>Black Yeasts Isolated from many extreme environments.</title>
        <authorList>
            <person name="Coleine C."/>
            <person name="Stajich J.E."/>
            <person name="Selbmann L."/>
        </authorList>
    </citation>
    <scope>NUCLEOTIDE SEQUENCE</scope>
    <source>
        <strain evidence="1">CCFEE 5714</strain>
    </source>
</reference>
<dbReference type="Proteomes" id="UP001281147">
    <property type="component" value="Unassembled WGS sequence"/>
</dbReference>
<protein>
    <submittedName>
        <fullName evidence="1">Uncharacterized protein</fullName>
    </submittedName>
</protein>